<keyword evidence="2" id="KW-1185">Reference proteome</keyword>
<protein>
    <submittedName>
        <fullName evidence="1">Uncharacterized protein</fullName>
    </submittedName>
</protein>
<dbReference type="KEGG" id="sng:SNE_A19750"/>
<dbReference type="EMBL" id="FR872582">
    <property type="protein sequence ID" value="CCB89852.1"/>
    <property type="molecule type" value="Genomic_DNA"/>
</dbReference>
<organism evidence="1 2">
    <name type="scientific">Simkania negevensis (strain ATCC VR-1471 / DSM 27360 / Z)</name>
    <dbReference type="NCBI Taxonomy" id="331113"/>
    <lineage>
        <taxon>Bacteria</taxon>
        <taxon>Pseudomonadati</taxon>
        <taxon>Chlamydiota</taxon>
        <taxon>Chlamydiia</taxon>
        <taxon>Parachlamydiales</taxon>
        <taxon>Simkaniaceae</taxon>
        <taxon>Simkania</taxon>
    </lineage>
</organism>
<dbReference type="Proteomes" id="UP000000496">
    <property type="component" value="Chromosome gsn.131"/>
</dbReference>
<reference evidence="1 2" key="2">
    <citation type="journal article" date="2011" name="Mol. Biol. Evol.">
        <title>Unity in variety--the pan-genome of the Chlamydiae.</title>
        <authorList>
            <person name="Collingro A."/>
            <person name="Tischler P."/>
            <person name="Weinmaier T."/>
            <person name="Penz T."/>
            <person name="Heinz E."/>
            <person name="Brunham R.C."/>
            <person name="Read T.D."/>
            <person name="Bavoil P.M."/>
            <person name="Sachse K."/>
            <person name="Kahane S."/>
            <person name="Friedman M.G."/>
            <person name="Rattei T."/>
            <person name="Myers G.S."/>
            <person name="Horn M."/>
        </authorList>
    </citation>
    <scope>NUCLEOTIDE SEQUENCE [LARGE SCALE GENOMIC DNA]</scope>
    <source>
        <strain evidence="2">ATCC VR-1471 / Z</strain>
    </source>
</reference>
<evidence type="ECO:0000313" key="1">
    <source>
        <dbReference type="EMBL" id="CCB89852.1"/>
    </source>
</evidence>
<reference key="1">
    <citation type="journal article" date="2011" name="Mol. Biol. Evol.">
        <title>Unity in variety -- the pan-genome of the Chlamydiae.</title>
        <authorList>
            <person name="Collingro A."/>
            <person name="Tischler P."/>
            <person name="Weinmaier T."/>
            <person name="Penz T."/>
            <person name="Heinz E."/>
            <person name="Brunham R.C."/>
            <person name="Read T.D."/>
            <person name="Bavoil P.M."/>
            <person name="Sachse K."/>
            <person name="Kahane S."/>
            <person name="Friedman M.G."/>
            <person name="Rattei T."/>
            <person name="Myers G.S.A."/>
            <person name="Horn M."/>
        </authorList>
    </citation>
    <scope>NUCLEOTIDE SEQUENCE</scope>
    <source>
        <strain>Z</strain>
    </source>
</reference>
<sequence length="257" mass="28646">MEQQNQEWSNDMDTLDTLQTPTAQLLYIVEVLAPFLGETASDCLAWRANDMNIVSEVFDPDISTMSNCYNDVLKNGEGGGSVYTQDLQDVDTAMNAANQTLWYAFTCPAFSDNTDLQDQLVNNMSDFFECDPTYSTYTITVDGQAQSVSVPQFDPNGTSYGMQNDQWTLENWDGGSWDVSSGGPSSKNYQNYLEEQSGWNQDLTMMSDSCDTVSAQMQAMMQQNVTMQQEIDGAWNNMIQEKAKGLAYQISKENSGS</sequence>
<proteinExistence type="predicted"/>
<dbReference type="HOGENOM" id="CLU_1081404_0_0_0"/>
<dbReference type="AlphaFoldDB" id="F8L3J3"/>
<dbReference type="STRING" id="331113.SNE_A19750"/>
<name>F8L3J3_SIMNZ</name>
<evidence type="ECO:0000313" key="2">
    <source>
        <dbReference type="Proteomes" id="UP000000496"/>
    </source>
</evidence>
<accession>F8L3J3</accession>
<gene>
    <name evidence="1" type="ordered locus">SNE_A19750</name>
</gene>